<proteinExistence type="predicted"/>
<dbReference type="InterPro" id="IPR021109">
    <property type="entry name" value="Peptidase_aspartic_dom_sf"/>
</dbReference>
<evidence type="ECO:0000256" key="1">
    <source>
        <dbReference type="SAM" id="MobiDB-lite"/>
    </source>
</evidence>
<reference evidence="2" key="1">
    <citation type="journal article" date="2019" name="Sci. Rep.">
        <title>Draft genome of Tanacetum cinerariifolium, the natural source of mosquito coil.</title>
        <authorList>
            <person name="Yamashiro T."/>
            <person name="Shiraishi A."/>
            <person name="Satake H."/>
            <person name="Nakayama K."/>
        </authorList>
    </citation>
    <scope>NUCLEOTIDE SEQUENCE</scope>
</reference>
<feature type="region of interest" description="Disordered" evidence="1">
    <location>
        <begin position="283"/>
        <end position="312"/>
    </location>
</feature>
<feature type="compositionally biased region" description="Low complexity" evidence="1">
    <location>
        <begin position="283"/>
        <end position="295"/>
    </location>
</feature>
<dbReference type="EMBL" id="BKCJ010006031">
    <property type="protein sequence ID" value="GEU69973.1"/>
    <property type="molecule type" value="Genomic_DNA"/>
</dbReference>
<keyword evidence="2" id="KW-0808">Transferase</keyword>
<evidence type="ECO:0000313" key="2">
    <source>
        <dbReference type="EMBL" id="GEU69973.1"/>
    </source>
</evidence>
<dbReference type="PANTHER" id="PTHR33067">
    <property type="entry name" value="RNA-DIRECTED DNA POLYMERASE-RELATED"/>
    <property type="match status" value="1"/>
</dbReference>
<sequence>MRTRHSYFPITTNVTIPRRRQRKQNSNIVELEIRTIVEMADNRTMAQMLQAPIEGYTDTIVVPPINANNFELKQTLINLVQSNQFTGRQDPHNHLRFFNKVTSTFRHPEVPNTTIKLLPFPFSLEGEARTQYLHHDFSELHQLDTFYNALNPNDQDALDSAAGGNFLDKIPRECLSIIENKLDIHMSRFEKSLNDMKASFVTPTASIKAVEEVCVTCGANHNYNRCPLIGGNEFSIFHDNIQTAVVGNFIQGNRNHNVSIQIRPPGFNQPNQNNQTRYQRNNFNSNHNQNRQNNQGIVYQNPPQQASSYQAPVSQNLNSRFEAYTNANDANMTNLQMKFDNFQKSQQDFQKSFEKKQDDFQNKMMNFMQNFNNNKASSLSSLPINTIPNPRNKAKAITTRSGVSYNGLPIPPPGVEKEPEVAKDTELPSTEDIQPPSVQLPKKEPVDEPFVVPKPKLIFLIHQDMQKKSFMRKMIFLPQNSWKFFTIFISIVLKKLPEKLDDPGRFLILCDFSEFDNCLALADLGASINLMPLSIWKKLRLPILNDTKMVLELADRTISKPTGVAENVFVKVGKFYFPADFFVLDFIADPQVPLILGRPFLSTAHALIDVYEGEIILRHDGQSLTLKCGDTPSISYNNFESLNKVDLIDATCEEYSQEVLGLSDVVASGNPTPYYEPIVSNSSPSLTLFGESDFILEEIENYLNDDSIKREDSNFDIEGDLLILEALLNSDPSPPQKYYFPEASKDLKVIKPKEDKSFDDEPPEVKLKNLPPHLEYAFLGENNKWPVIIAKDLSVDEKSALLKDLKS</sequence>
<keyword evidence="2" id="KW-0548">Nucleotidyltransferase</keyword>
<organism evidence="2">
    <name type="scientific">Tanacetum cinerariifolium</name>
    <name type="common">Dalmatian daisy</name>
    <name type="synonym">Chrysanthemum cinerariifolium</name>
    <dbReference type="NCBI Taxonomy" id="118510"/>
    <lineage>
        <taxon>Eukaryota</taxon>
        <taxon>Viridiplantae</taxon>
        <taxon>Streptophyta</taxon>
        <taxon>Embryophyta</taxon>
        <taxon>Tracheophyta</taxon>
        <taxon>Spermatophyta</taxon>
        <taxon>Magnoliopsida</taxon>
        <taxon>eudicotyledons</taxon>
        <taxon>Gunneridae</taxon>
        <taxon>Pentapetalae</taxon>
        <taxon>asterids</taxon>
        <taxon>campanulids</taxon>
        <taxon>Asterales</taxon>
        <taxon>Asteraceae</taxon>
        <taxon>Asteroideae</taxon>
        <taxon>Anthemideae</taxon>
        <taxon>Anthemidinae</taxon>
        <taxon>Tanacetum</taxon>
    </lineage>
</organism>
<accession>A0A6L2M7F4</accession>
<comment type="caution">
    <text evidence="2">The sequence shown here is derived from an EMBL/GenBank/DDBJ whole genome shotgun (WGS) entry which is preliminary data.</text>
</comment>
<dbReference type="AlphaFoldDB" id="A0A6L2M7F4"/>
<feature type="compositionally biased region" description="Polar residues" evidence="1">
    <location>
        <begin position="296"/>
        <end position="312"/>
    </location>
</feature>
<protein>
    <submittedName>
        <fullName evidence="2">Reverse transcriptase domain-containing protein</fullName>
    </submittedName>
</protein>
<gene>
    <name evidence="2" type="ORF">Tci_041951</name>
</gene>
<dbReference type="CDD" id="cd00303">
    <property type="entry name" value="retropepsin_like"/>
    <property type="match status" value="1"/>
</dbReference>
<dbReference type="PANTHER" id="PTHR33067:SF9">
    <property type="entry name" value="RNA-DIRECTED DNA POLYMERASE"/>
    <property type="match status" value="1"/>
</dbReference>
<name>A0A6L2M7F4_TANCI</name>
<keyword evidence="2" id="KW-0695">RNA-directed DNA polymerase</keyword>
<dbReference type="Gene3D" id="2.40.70.10">
    <property type="entry name" value="Acid Proteases"/>
    <property type="match status" value="1"/>
</dbReference>
<dbReference type="GO" id="GO:0003964">
    <property type="term" value="F:RNA-directed DNA polymerase activity"/>
    <property type="evidence" value="ECO:0007669"/>
    <property type="project" value="UniProtKB-KW"/>
</dbReference>